<dbReference type="SUPFAM" id="SSF53474">
    <property type="entry name" value="alpha/beta-Hydrolases"/>
    <property type="match status" value="1"/>
</dbReference>
<organism evidence="2 3">
    <name type="scientific">Anatilimnocola aggregata</name>
    <dbReference type="NCBI Taxonomy" id="2528021"/>
    <lineage>
        <taxon>Bacteria</taxon>
        <taxon>Pseudomonadati</taxon>
        <taxon>Planctomycetota</taxon>
        <taxon>Planctomycetia</taxon>
        <taxon>Pirellulales</taxon>
        <taxon>Pirellulaceae</taxon>
        <taxon>Anatilimnocola</taxon>
    </lineage>
</organism>
<dbReference type="InterPro" id="IPR029058">
    <property type="entry name" value="AB_hydrolase_fold"/>
</dbReference>
<proteinExistence type="predicted"/>
<dbReference type="RefSeq" id="WP_145096147.1">
    <property type="nucleotide sequence ID" value="NZ_CP036274.1"/>
</dbReference>
<sequence length="323" mass="36611">MQTSLSPAQRRLRVHWFALRLAVTAVGLLVIVLFSSLIVSLIAEETPPQEQAKQPTIDLKSIQPDLQTPAIEDAPPAAGKRVKQQLPQYRDSKLFHALYLPTDWTRERRWPVIVEYPGNGPYSNSQGDTNSGFVEDCNLAYGLSGGKEFICVTLPFVNSEKQEHQRQWWGNPTATVEYCLQAVELICRDFGGDLDQLVLCGFSRGAIACNYIGLRDERVAKLWKCFVVHSHYDGVRRWPYDDSDPESARARLARLAGRPQWISHESSIAATEKFLDDSQSQAKASLGQFTFVSLPFANHTDTWALRDIEPRRAVRAWLRERLK</sequence>
<keyword evidence="1" id="KW-0812">Transmembrane</keyword>
<keyword evidence="1" id="KW-1133">Transmembrane helix</keyword>
<feature type="transmembrane region" description="Helical" evidence="1">
    <location>
        <begin position="21"/>
        <end position="43"/>
    </location>
</feature>
<reference evidence="2 3" key="1">
    <citation type="submission" date="2019-02" db="EMBL/GenBank/DDBJ databases">
        <title>Deep-cultivation of Planctomycetes and their phenomic and genomic characterization uncovers novel biology.</title>
        <authorList>
            <person name="Wiegand S."/>
            <person name="Jogler M."/>
            <person name="Boedeker C."/>
            <person name="Pinto D."/>
            <person name="Vollmers J."/>
            <person name="Rivas-Marin E."/>
            <person name="Kohn T."/>
            <person name="Peeters S.H."/>
            <person name="Heuer A."/>
            <person name="Rast P."/>
            <person name="Oberbeckmann S."/>
            <person name="Bunk B."/>
            <person name="Jeske O."/>
            <person name="Meyerdierks A."/>
            <person name="Storesund J.E."/>
            <person name="Kallscheuer N."/>
            <person name="Luecker S."/>
            <person name="Lage O.M."/>
            <person name="Pohl T."/>
            <person name="Merkel B.J."/>
            <person name="Hornburger P."/>
            <person name="Mueller R.-W."/>
            <person name="Bruemmer F."/>
            <person name="Labrenz M."/>
            <person name="Spormann A.M."/>
            <person name="Op den Camp H."/>
            <person name="Overmann J."/>
            <person name="Amann R."/>
            <person name="Jetten M.S.M."/>
            <person name="Mascher T."/>
            <person name="Medema M.H."/>
            <person name="Devos D.P."/>
            <person name="Kaster A.-K."/>
            <person name="Ovreas L."/>
            <person name="Rohde M."/>
            <person name="Galperin M.Y."/>
            <person name="Jogler C."/>
        </authorList>
    </citation>
    <scope>NUCLEOTIDE SEQUENCE [LARGE SCALE GENOMIC DNA]</scope>
    <source>
        <strain evidence="2 3">ETA_A8</strain>
    </source>
</reference>
<protein>
    <submittedName>
        <fullName evidence="2">Uncharacterized protein</fullName>
    </submittedName>
</protein>
<keyword evidence="3" id="KW-1185">Reference proteome</keyword>
<dbReference type="OrthoDB" id="253099at2"/>
<accession>A0A517YJX5</accession>
<evidence type="ECO:0000313" key="3">
    <source>
        <dbReference type="Proteomes" id="UP000315017"/>
    </source>
</evidence>
<gene>
    <name evidence="2" type="ORF">ETAA8_56700</name>
</gene>
<evidence type="ECO:0000256" key="1">
    <source>
        <dbReference type="SAM" id="Phobius"/>
    </source>
</evidence>
<name>A0A517YJX5_9BACT</name>
<dbReference type="KEGG" id="aagg:ETAA8_56700"/>
<dbReference type="EMBL" id="CP036274">
    <property type="protein sequence ID" value="QDU30525.1"/>
    <property type="molecule type" value="Genomic_DNA"/>
</dbReference>
<dbReference type="Proteomes" id="UP000315017">
    <property type="component" value="Chromosome"/>
</dbReference>
<dbReference type="AlphaFoldDB" id="A0A517YJX5"/>
<keyword evidence="1" id="KW-0472">Membrane</keyword>
<dbReference type="Gene3D" id="3.40.50.1820">
    <property type="entry name" value="alpha/beta hydrolase"/>
    <property type="match status" value="1"/>
</dbReference>
<evidence type="ECO:0000313" key="2">
    <source>
        <dbReference type="EMBL" id="QDU30525.1"/>
    </source>
</evidence>